<comment type="caution">
    <text evidence="1">The sequence shown here is derived from an EMBL/GenBank/DDBJ whole genome shotgun (WGS) entry which is preliminary data.</text>
</comment>
<reference evidence="1 2" key="1">
    <citation type="submission" date="2023-11" db="EMBL/GenBank/DDBJ databases">
        <authorList>
            <person name="Okamura Y."/>
        </authorList>
    </citation>
    <scope>NUCLEOTIDE SEQUENCE [LARGE SCALE GENOMIC DNA]</scope>
</reference>
<dbReference type="Proteomes" id="UP001497472">
    <property type="component" value="Unassembled WGS sequence"/>
</dbReference>
<organism evidence="1 2">
    <name type="scientific">Leptosia nina</name>
    <dbReference type="NCBI Taxonomy" id="320188"/>
    <lineage>
        <taxon>Eukaryota</taxon>
        <taxon>Metazoa</taxon>
        <taxon>Ecdysozoa</taxon>
        <taxon>Arthropoda</taxon>
        <taxon>Hexapoda</taxon>
        <taxon>Insecta</taxon>
        <taxon>Pterygota</taxon>
        <taxon>Neoptera</taxon>
        <taxon>Endopterygota</taxon>
        <taxon>Lepidoptera</taxon>
        <taxon>Glossata</taxon>
        <taxon>Ditrysia</taxon>
        <taxon>Papilionoidea</taxon>
        <taxon>Pieridae</taxon>
        <taxon>Pierinae</taxon>
        <taxon>Leptosia</taxon>
    </lineage>
</organism>
<evidence type="ECO:0000313" key="1">
    <source>
        <dbReference type="EMBL" id="CAK1553350.1"/>
    </source>
</evidence>
<keyword evidence="2" id="KW-1185">Reference proteome</keyword>
<dbReference type="AlphaFoldDB" id="A0AAV1JUY9"/>
<dbReference type="EMBL" id="CAVLEF010000218">
    <property type="protein sequence ID" value="CAK1553350.1"/>
    <property type="molecule type" value="Genomic_DNA"/>
</dbReference>
<name>A0AAV1JUY9_9NEOP</name>
<sequence length="107" mass="11967">MTLRLRKAGLAFDDYFTSFGGKYYFNAPQVHLTRGLGRDVSCSERARAPRSARVLALFTVCFAGDGRVATTFAANRRPRRKCVRERHFVTSADGSRRVESNVGDSCE</sequence>
<evidence type="ECO:0000313" key="2">
    <source>
        <dbReference type="Proteomes" id="UP001497472"/>
    </source>
</evidence>
<gene>
    <name evidence="1" type="ORF">LNINA_LOCUS12355</name>
</gene>
<proteinExistence type="predicted"/>
<accession>A0AAV1JUY9</accession>
<protein>
    <submittedName>
        <fullName evidence="1">Uncharacterized protein</fullName>
    </submittedName>
</protein>